<evidence type="ECO:0000313" key="16">
    <source>
        <dbReference type="Proteomes" id="UP000184275"/>
    </source>
</evidence>
<comment type="cofactor">
    <cofactor evidence="2">
        <name>Mg(2+)</name>
        <dbReference type="ChEBI" id="CHEBI:18420"/>
    </cofactor>
</comment>
<dbReference type="EMBL" id="FUWU01000019">
    <property type="protein sequence ID" value="SJZ68153.1"/>
    <property type="molecule type" value="Genomic_DNA"/>
</dbReference>
<keyword evidence="7 9" id="KW-0460">Magnesium</keyword>
<dbReference type="GO" id="GO:0005975">
    <property type="term" value="P:carbohydrate metabolic process"/>
    <property type="evidence" value="ECO:0007669"/>
    <property type="project" value="InterPro"/>
</dbReference>
<dbReference type="GO" id="GO:0000287">
    <property type="term" value="F:magnesium ion binding"/>
    <property type="evidence" value="ECO:0007669"/>
    <property type="project" value="InterPro"/>
</dbReference>
<comment type="catalytic activity">
    <reaction evidence="1">
        <text>alpha-D-glucose 1-phosphate = alpha-D-glucose 6-phosphate</text>
        <dbReference type="Rhea" id="RHEA:23536"/>
        <dbReference type="ChEBI" id="CHEBI:58225"/>
        <dbReference type="ChEBI" id="CHEBI:58601"/>
        <dbReference type="EC" id="5.4.2.2"/>
    </reaction>
</comment>
<dbReference type="InterPro" id="IPR005843">
    <property type="entry name" value="A-D-PHexomutase_C"/>
</dbReference>
<dbReference type="GO" id="GO:0004614">
    <property type="term" value="F:phosphoglucomutase activity"/>
    <property type="evidence" value="ECO:0007669"/>
    <property type="project" value="UniProtKB-EC"/>
</dbReference>
<feature type="domain" description="Alpha-D-phosphohexomutase alpha/beta/alpha" evidence="13">
    <location>
        <begin position="322"/>
        <end position="435"/>
    </location>
</feature>
<dbReference type="EMBL" id="FRAW01000002">
    <property type="protein sequence ID" value="SHK20572.1"/>
    <property type="molecule type" value="Genomic_DNA"/>
</dbReference>
<dbReference type="EC" id="5.4.2.2" evidence="4"/>
<dbReference type="SUPFAM" id="SSF53738">
    <property type="entry name" value="Phosphoglucomutase, first 3 domains"/>
    <property type="match status" value="3"/>
</dbReference>
<dbReference type="InterPro" id="IPR016055">
    <property type="entry name" value="A-D-PHexomutase_a/b/a-I/II/III"/>
</dbReference>
<proteinExistence type="inferred from homology"/>
<evidence type="ECO:0000313" key="15">
    <source>
        <dbReference type="EMBL" id="SJZ68153.1"/>
    </source>
</evidence>
<dbReference type="GO" id="GO:0005829">
    <property type="term" value="C:cytosol"/>
    <property type="evidence" value="ECO:0007669"/>
    <property type="project" value="TreeGrafter"/>
</dbReference>
<dbReference type="PROSITE" id="PS00710">
    <property type="entry name" value="PGM_PMM"/>
    <property type="match status" value="1"/>
</dbReference>
<dbReference type="InterPro" id="IPR005841">
    <property type="entry name" value="Alpha-D-phosphohexomutase_SF"/>
</dbReference>
<dbReference type="Gene3D" id="3.40.120.10">
    <property type="entry name" value="Alpha-D-Glucose-1,6-Bisphosphate, subunit A, domain 3"/>
    <property type="match status" value="3"/>
</dbReference>
<dbReference type="InterPro" id="IPR005844">
    <property type="entry name" value="A-D-PHexomutase_a/b/a-I"/>
</dbReference>
<dbReference type="InterPro" id="IPR016066">
    <property type="entry name" value="A-D-PHexomutase_CS"/>
</dbReference>
<feature type="domain" description="Alpha-D-phosphohexomutase C-terminal" evidence="10">
    <location>
        <begin position="472"/>
        <end position="527"/>
    </location>
</feature>
<gene>
    <name evidence="15" type="ORF">SAMN02745108_01307</name>
    <name evidence="14" type="ORF">SAMN05720469_102132</name>
</gene>
<dbReference type="InterPro" id="IPR036900">
    <property type="entry name" value="A-D-PHexomutase_C_sf"/>
</dbReference>
<reference evidence="16" key="2">
    <citation type="submission" date="2016-11" db="EMBL/GenBank/DDBJ databases">
        <authorList>
            <person name="Varghese N."/>
            <person name="Submissions S."/>
        </authorList>
    </citation>
    <scope>NUCLEOTIDE SEQUENCE [LARGE SCALE GENOMIC DNA]</scope>
    <source>
        <strain evidence="16">UWOS</strain>
    </source>
</reference>
<evidence type="ECO:0000256" key="9">
    <source>
        <dbReference type="RuleBase" id="RU004326"/>
    </source>
</evidence>
<evidence type="ECO:0000256" key="3">
    <source>
        <dbReference type="ARBA" id="ARBA00010231"/>
    </source>
</evidence>
<dbReference type="Proteomes" id="UP000184275">
    <property type="component" value="Unassembled WGS sequence"/>
</dbReference>
<reference evidence="15 17" key="3">
    <citation type="submission" date="2017-02" db="EMBL/GenBank/DDBJ databases">
        <authorList>
            <person name="Peterson S.W."/>
        </authorList>
    </citation>
    <scope>NUCLEOTIDE SEQUENCE [LARGE SCALE GENOMIC DNA]</scope>
    <source>
        <strain evidence="15 17">ATCC 43854</strain>
    </source>
</reference>
<dbReference type="Pfam" id="PF02879">
    <property type="entry name" value="PGM_PMM_II"/>
    <property type="match status" value="1"/>
</dbReference>
<evidence type="ECO:0000256" key="5">
    <source>
        <dbReference type="ARBA" id="ARBA00022553"/>
    </source>
</evidence>
<dbReference type="PANTHER" id="PTHR22573">
    <property type="entry name" value="PHOSPHOHEXOMUTASE FAMILY MEMBER"/>
    <property type="match status" value="1"/>
</dbReference>
<evidence type="ECO:0000313" key="14">
    <source>
        <dbReference type="EMBL" id="SHK20572.1"/>
    </source>
</evidence>
<feature type="domain" description="Alpha-D-phosphohexomutase alpha/beta/alpha" evidence="12">
    <location>
        <begin position="228"/>
        <end position="315"/>
    </location>
</feature>
<evidence type="ECO:0000259" key="12">
    <source>
        <dbReference type="Pfam" id="PF02879"/>
    </source>
</evidence>
<dbReference type="Proteomes" id="UP000190449">
    <property type="component" value="Unassembled WGS sequence"/>
</dbReference>
<sequence length="538" mass="59346">METAAQLWKKIQSPDFKSANDMNLVESVKKIALASETPCTVSFGTSGFRGEIGTEFTLRTVEVIASAIIRMYREADADLLAALGVSGFEELQERGIVLGHDNRLLGDEFCMAVAQVFAKAGVKKIYYGGEMATPEFSAAIEMLKAACSINMTPSHNPSNYAGIKFNPVDGGPAGPEITSVITRLSNEMMKDFQREDLESVEVKKIDSVAIYNEFLHKQGTIQFARIQKLLDEGRLTLVCDHVHGATRGRPNAILGNPQCLLCLRTEDDPLFGGIAPEPSSKNLEGVKRILDQSKSWYRLGCIFDPDGDRVRFYDGSREIDMNRFGAIAFHYMVTWRKEKGVVAKSVATSNFVNVIANKLGVPVMETPVGFKNFRPWLSRSANPKGLIAFEESDGISGLNNTLEKDAQFGLLLALEIMATTGKNLGEYLDDLYKEFGKFYPSRAGFEVDKSLVGAPLAAQVMAVADKAKAGAQVKVGDKEKTVRELLTVDGVKIIFEDDSWMLIRPSGTEPKVRIYTECREETEKDAMFEAAKSLFFNK</sequence>
<keyword evidence="8" id="KW-0413">Isomerase</keyword>
<organism evidence="14 16">
    <name type="scientific">Fibrobacter intestinalis</name>
    <dbReference type="NCBI Taxonomy" id="28122"/>
    <lineage>
        <taxon>Bacteria</taxon>
        <taxon>Pseudomonadati</taxon>
        <taxon>Fibrobacterota</taxon>
        <taxon>Fibrobacteria</taxon>
        <taxon>Fibrobacterales</taxon>
        <taxon>Fibrobacteraceae</taxon>
        <taxon>Fibrobacter</taxon>
    </lineage>
</organism>
<keyword evidence="5" id="KW-0597">Phosphoprotein</keyword>
<dbReference type="AlphaFoldDB" id="A0A1M6QK11"/>
<dbReference type="InterPro" id="IPR045244">
    <property type="entry name" value="PGM"/>
</dbReference>
<dbReference type="PRINTS" id="PR00509">
    <property type="entry name" value="PGMPMM"/>
</dbReference>
<accession>A0A1T4MMG4</accession>
<evidence type="ECO:0000256" key="2">
    <source>
        <dbReference type="ARBA" id="ARBA00001946"/>
    </source>
</evidence>
<evidence type="ECO:0000256" key="8">
    <source>
        <dbReference type="ARBA" id="ARBA00023235"/>
    </source>
</evidence>
<dbReference type="Pfam" id="PF02878">
    <property type="entry name" value="PGM_PMM_I"/>
    <property type="match status" value="1"/>
</dbReference>
<dbReference type="PANTHER" id="PTHR22573:SF2">
    <property type="entry name" value="PHOSPHOGLUCOMUTASE"/>
    <property type="match status" value="1"/>
</dbReference>
<evidence type="ECO:0000256" key="6">
    <source>
        <dbReference type="ARBA" id="ARBA00022723"/>
    </source>
</evidence>
<keyword evidence="6 9" id="KW-0479">Metal-binding</keyword>
<dbReference type="RefSeq" id="WP_073302168.1">
    <property type="nucleotide sequence ID" value="NZ_FRAW01000002.1"/>
</dbReference>
<name>A0A1M6QK11_9BACT</name>
<evidence type="ECO:0000259" key="11">
    <source>
        <dbReference type="Pfam" id="PF02878"/>
    </source>
</evidence>
<dbReference type="Pfam" id="PF02880">
    <property type="entry name" value="PGM_PMM_III"/>
    <property type="match status" value="1"/>
</dbReference>
<keyword evidence="16" id="KW-1185">Reference proteome</keyword>
<protein>
    <recommendedName>
        <fullName evidence="4">phosphoglucomutase (alpha-D-glucose-1,6-bisphosphate-dependent)</fullName>
        <ecNumber evidence="4">5.4.2.2</ecNumber>
    </recommendedName>
</protein>
<evidence type="ECO:0000313" key="17">
    <source>
        <dbReference type="Proteomes" id="UP000190449"/>
    </source>
</evidence>
<feature type="domain" description="Alpha-D-phosphohexomutase alpha/beta/alpha" evidence="11">
    <location>
        <begin position="42"/>
        <end position="186"/>
    </location>
</feature>
<dbReference type="InterPro" id="IPR005845">
    <property type="entry name" value="A-D-PHexomutase_a/b/a-II"/>
</dbReference>
<evidence type="ECO:0000256" key="1">
    <source>
        <dbReference type="ARBA" id="ARBA00000443"/>
    </source>
</evidence>
<evidence type="ECO:0000259" key="13">
    <source>
        <dbReference type="Pfam" id="PF02880"/>
    </source>
</evidence>
<dbReference type="STRING" id="28122.SAMN02745108_01307"/>
<dbReference type="Pfam" id="PF00408">
    <property type="entry name" value="PGM_PMM_IV"/>
    <property type="match status" value="1"/>
</dbReference>
<dbReference type="Gene3D" id="3.30.310.50">
    <property type="entry name" value="Alpha-D-phosphohexomutase, C-terminal domain"/>
    <property type="match status" value="1"/>
</dbReference>
<comment type="similarity">
    <text evidence="3 9">Belongs to the phosphohexose mutase family.</text>
</comment>
<reference evidence="14" key="1">
    <citation type="submission" date="2016-11" db="EMBL/GenBank/DDBJ databases">
        <authorList>
            <person name="Jaros S."/>
            <person name="Januszkiewicz K."/>
            <person name="Wedrychowicz H."/>
        </authorList>
    </citation>
    <scope>NUCLEOTIDE SEQUENCE [LARGE SCALE GENOMIC DNA]</scope>
    <source>
        <strain evidence="14">UWOS</strain>
    </source>
</reference>
<accession>A0A1M6QK11</accession>
<evidence type="ECO:0000256" key="4">
    <source>
        <dbReference type="ARBA" id="ARBA00012728"/>
    </source>
</evidence>
<dbReference type="SUPFAM" id="SSF55957">
    <property type="entry name" value="Phosphoglucomutase, C-terminal domain"/>
    <property type="match status" value="1"/>
</dbReference>
<evidence type="ECO:0000259" key="10">
    <source>
        <dbReference type="Pfam" id="PF00408"/>
    </source>
</evidence>
<evidence type="ECO:0000256" key="7">
    <source>
        <dbReference type="ARBA" id="ARBA00022842"/>
    </source>
</evidence>
<dbReference type="InterPro" id="IPR005846">
    <property type="entry name" value="A-D-PHexomutase_a/b/a-III"/>
</dbReference>